<keyword evidence="1" id="KW-0812">Transmembrane</keyword>
<evidence type="ECO:0000256" key="1">
    <source>
        <dbReference type="SAM" id="Phobius"/>
    </source>
</evidence>
<dbReference type="AlphaFoldDB" id="X6N2T4"/>
<name>X6N2T4_RETFI</name>
<sequence>MSHRSGSESQPFLRKRRVGAFAQVKGEYQLAPATAEDFENDNVLHVLRRKEPTFEIPCIVWVLVLCLIIGGGGIILTFIKCNKLSQTNCQDYCPRSAPKDVIFQPIPQARIKLRSDMKISHDIRRANAKAEERGDFNNTRNFKKVLSKKYEDKTFVNETMHKKREHLNIDISAVVYSDKFNSHIGEVGVTINSLHLHESVDQIVVVEDSVLDDALLLWDEELDMQRIRTATSKSYAHLSRDNKQVYRNEMKSNE</sequence>
<gene>
    <name evidence="2" type="ORF">RFI_17167</name>
</gene>
<feature type="transmembrane region" description="Helical" evidence="1">
    <location>
        <begin position="58"/>
        <end position="79"/>
    </location>
</feature>
<keyword evidence="1" id="KW-0472">Membrane</keyword>
<protein>
    <submittedName>
        <fullName evidence="2">Uncharacterized protein</fullName>
    </submittedName>
</protein>
<reference evidence="2 3" key="1">
    <citation type="journal article" date="2013" name="Curr. Biol.">
        <title>The Genome of the Foraminiferan Reticulomyxa filosa.</title>
        <authorList>
            <person name="Glockner G."/>
            <person name="Hulsmann N."/>
            <person name="Schleicher M."/>
            <person name="Noegel A.A."/>
            <person name="Eichinger L."/>
            <person name="Gallinger C."/>
            <person name="Pawlowski J."/>
            <person name="Sierra R."/>
            <person name="Euteneuer U."/>
            <person name="Pillet L."/>
            <person name="Moustafa A."/>
            <person name="Platzer M."/>
            <person name="Groth M."/>
            <person name="Szafranski K."/>
            <person name="Schliwa M."/>
        </authorList>
    </citation>
    <scope>NUCLEOTIDE SEQUENCE [LARGE SCALE GENOMIC DNA]</scope>
</reference>
<evidence type="ECO:0000313" key="3">
    <source>
        <dbReference type="Proteomes" id="UP000023152"/>
    </source>
</evidence>
<evidence type="ECO:0000313" key="2">
    <source>
        <dbReference type="EMBL" id="ETO20049.1"/>
    </source>
</evidence>
<comment type="caution">
    <text evidence="2">The sequence shown here is derived from an EMBL/GenBank/DDBJ whole genome shotgun (WGS) entry which is preliminary data.</text>
</comment>
<keyword evidence="3" id="KW-1185">Reference proteome</keyword>
<accession>X6N2T4</accession>
<keyword evidence="1" id="KW-1133">Transmembrane helix</keyword>
<organism evidence="2 3">
    <name type="scientific">Reticulomyxa filosa</name>
    <dbReference type="NCBI Taxonomy" id="46433"/>
    <lineage>
        <taxon>Eukaryota</taxon>
        <taxon>Sar</taxon>
        <taxon>Rhizaria</taxon>
        <taxon>Retaria</taxon>
        <taxon>Foraminifera</taxon>
        <taxon>Monothalamids</taxon>
        <taxon>Reticulomyxidae</taxon>
        <taxon>Reticulomyxa</taxon>
    </lineage>
</organism>
<dbReference type="EMBL" id="ASPP01013000">
    <property type="protein sequence ID" value="ETO20049.1"/>
    <property type="molecule type" value="Genomic_DNA"/>
</dbReference>
<proteinExistence type="predicted"/>
<dbReference type="Proteomes" id="UP000023152">
    <property type="component" value="Unassembled WGS sequence"/>
</dbReference>